<reference evidence="1" key="1">
    <citation type="submission" date="2023-07" db="EMBL/GenBank/DDBJ databases">
        <title>Black Yeasts Isolated from many extreme environments.</title>
        <authorList>
            <person name="Coleine C."/>
            <person name="Stajich J.E."/>
            <person name="Selbmann L."/>
        </authorList>
    </citation>
    <scope>NUCLEOTIDE SEQUENCE</scope>
    <source>
        <strain evidence="1">CCFEE 5714</strain>
    </source>
</reference>
<sequence>MPKLESDFLSHNFEGSSRVVKNFTKNPALSILASPLLLVDAALLPIRAITSREKTESDDEQELERLRRKQGWPGTREYAEYTGKQQGHFNDASPLSASRTPAGIPNLASEPTTSKHRPRHNRTTNKRTEEKAEDRHRSSTHPGWALPHSHVVDKHRARYRAEEEDNRSDGRHEPRRKHRHELKHGREHHEDGDRHRSDRRPTRTSYDRDSSILASRSRSEATSGAGTVASVHSWLQNADVGPAQAAPVPAAQSTANAAFNVQAPQAQVQPQNGWPGS</sequence>
<accession>A0ACC3MF38</accession>
<dbReference type="EMBL" id="JAUTXU010000306">
    <property type="protein sequence ID" value="KAK3686719.1"/>
    <property type="molecule type" value="Genomic_DNA"/>
</dbReference>
<gene>
    <name evidence="1" type="ORF">LTR37_019556</name>
</gene>
<evidence type="ECO:0000313" key="2">
    <source>
        <dbReference type="Proteomes" id="UP001281147"/>
    </source>
</evidence>
<proteinExistence type="predicted"/>
<organism evidence="1 2">
    <name type="scientific">Vermiconidia calcicola</name>
    <dbReference type="NCBI Taxonomy" id="1690605"/>
    <lineage>
        <taxon>Eukaryota</taxon>
        <taxon>Fungi</taxon>
        <taxon>Dikarya</taxon>
        <taxon>Ascomycota</taxon>
        <taxon>Pezizomycotina</taxon>
        <taxon>Dothideomycetes</taxon>
        <taxon>Dothideomycetidae</taxon>
        <taxon>Mycosphaerellales</taxon>
        <taxon>Extremaceae</taxon>
        <taxon>Vermiconidia</taxon>
    </lineage>
</organism>
<protein>
    <submittedName>
        <fullName evidence="1">Uncharacterized protein</fullName>
    </submittedName>
</protein>
<dbReference type="Proteomes" id="UP001281147">
    <property type="component" value="Unassembled WGS sequence"/>
</dbReference>
<comment type="caution">
    <text evidence="1">The sequence shown here is derived from an EMBL/GenBank/DDBJ whole genome shotgun (WGS) entry which is preliminary data.</text>
</comment>
<feature type="non-terminal residue" evidence="1">
    <location>
        <position position="277"/>
    </location>
</feature>
<name>A0ACC3MF38_9PEZI</name>
<keyword evidence="2" id="KW-1185">Reference proteome</keyword>
<evidence type="ECO:0000313" key="1">
    <source>
        <dbReference type="EMBL" id="KAK3686719.1"/>
    </source>
</evidence>